<evidence type="ECO:0000313" key="5">
    <source>
        <dbReference type="EMBL" id="TWD81797.1"/>
    </source>
</evidence>
<dbReference type="GO" id="GO:0003700">
    <property type="term" value="F:DNA-binding transcription factor activity"/>
    <property type="evidence" value="ECO:0007669"/>
    <property type="project" value="InterPro"/>
</dbReference>
<keyword evidence="6" id="KW-1185">Reference proteome</keyword>
<dbReference type="Gene3D" id="1.10.10.60">
    <property type="entry name" value="Homeodomain-like"/>
    <property type="match status" value="1"/>
</dbReference>
<comment type="caution">
    <text evidence="5">The sequence shown here is derived from an EMBL/GenBank/DDBJ whole genome shotgun (WGS) entry which is preliminary data.</text>
</comment>
<organism evidence="5 6">
    <name type="scientific">Kribbella amoyensis</name>
    <dbReference type="NCBI Taxonomy" id="996641"/>
    <lineage>
        <taxon>Bacteria</taxon>
        <taxon>Bacillati</taxon>
        <taxon>Actinomycetota</taxon>
        <taxon>Actinomycetes</taxon>
        <taxon>Propionibacteriales</taxon>
        <taxon>Kribbellaceae</taxon>
        <taxon>Kribbella</taxon>
    </lineage>
</organism>
<name>A0A561BSC8_9ACTN</name>
<dbReference type="Proteomes" id="UP000318380">
    <property type="component" value="Unassembled WGS sequence"/>
</dbReference>
<evidence type="ECO:0000256" key="2">
    <source>
        <dbReference type="ARBA" id="ARBA00023125"/>
    </source>
</evidence>
<dbReference type="OrthoDB" id="3186094at2"/>
<keyword evidence="2" id="KW-0238">DNA-binding</keyword>
<evidence type="ECO:0000256" key="1">
    <source>
        <dbReference type="ARBA" id="ARBA00023015"/>
    </source>
</evidence>
<dbReference type="PANTHER" id="PTHR43280">
    <property type="entry name" value="ARAC-FAMILY TRANSCRIPTIONAL REGULATOR"/>
    <property type="match status" value="1"/>
</dbReference>
<dbReference type="InterPro" id="IPR018060">
    <property type="entry name" value="HTH_AraC"/>
</dbReference>
<keyword evidence="1" id="KW-0805">Transcription regulation</keyword>
<accession>A0A561BSC8</accession>
<dbReference type="RefSeq" id="WP_145806938.1">
    <property type="nucleotide sequence ID" value="NZ_VIVK01000001.1"/>
</dbReference>
<dbReference type="AlphaFoldDB" id="A0A561BSC8"/>
<sequence length="276" mass="29600">MPSWSIYLTPNEAERELGLFCLGVGEQEHGPGPAPERALGCYAAVLVRRGRGQLLHGPDRVLHPVDGPAVLHLFPGVLHGYRPATRWDQAWVLFGGPATKALTDLGHLDRDQPVHRSADPRTVERAFARLLRLARTGGSAVQLVAALYELLGQQAPASDDVLDRLRELATRPLSIQGYAAELGLSVAELRAAVRNAAGSTPQEVILTTRLNVAKALLAETDLAVAAVAARVGYGDAAYFSRLFAARVGQSPRSFRRVGSIAAPISSFRRRPDGTAV</sequence>
<dbReference type="EMBL" id="VIVK01000001">
    <property type="protein sequence ID" value="TWD81797.1"/>
    <property type="molecule type" value="Genomic_DNA"/>
</dbReference>
<proteinExistence type="predicted"/>
<dbReference type="PANTHER" id="PTHR43280:SF2">
    <property type="entry name" value="HTH-TYPE TRANSCRIPTIONAL REGULATOR EXSA"/>
    <property type="match status" value="1"/>
</dbReference>
<evidence type="ECO:0000256" key="3">
    <source>
        <dbReference type="ARBA" id="ARBA00023163"/>
    </source>
</evidence>
<dbReference type="Pfam" id="PF02311">
    <property type="entry name" value="AraC_binding"/>
    <property type="match status" value="1"/>
</dbReference>
<feature type="domain" description="HTH araC/xylS-type" evidence="4">
    <location>
        <begin position="159"/>
        <end position="257"/>
    </location>
</feature>
<protein>
    <submittedName>
        <fullName evidence="5">Helix-turn-helix protein</fullName>
    </submittedName>
</protein>
<dbReference type="InterPro" id="IPR003313">
    <property type="entry name" value="AraC-bd"/>
</dbReference>
<dbReference type="SMART" id="SM00342">
    <property type="entry name" value="HTH_ARAC"/>
    <property type="match status" value="1"/>
</dbReference>
<dbReference type="PROSITE" id="PS01124">
    <property type="entry name" value="HTH_ARAC_FAMILY_2"/>
    <property type="match status" value="1"/>
</dbReference>
<dbReference type="Pfam" id="PF12833">
    <property type="entry name" value="HTH_18"/>
    <property type="match status" value="1"/>
</dbReference>
<gene>
    <name evidence="5" type="ORF">FB561_2920</name>
</gene>
<evidence type="ECO:0000313" key="6">
    <source>
        <dbReference type="Proteomes" id="UP000318380"/>
    </source>
</evidence>
<dbReference type="GO" id="GO:0043565">
    <property type="term" value="F:sequence-specific DNA binding"/>
    <property type="evidence" value="ECO:0007669"/>
    <property type="project" value="InterPro"/>
</dbReference>
<dbReference type="InterPro" id="IPR009057">
    <property type="entry name" value="Homeodomain-like_sf"/>
</dbReference>
<dbReference type="PROSITE" id="PS00041">
    <property type="entry name" value="HTH_ARAC_FAMILY_1"/>
    <property type="match status" value="1"/>
</dbReference>
<reference evidence="5 6" key="1">
    <citation type="submission" date="2019-06" db="EMBL/GenBank/DDBJ databases">
        <title>Sequencing the genomes of 1000 actinobacteria strains.</title>
        <authorList>
            <person name="Klenk H.-P."/>
        </authorList>
    </citation>
    <scope>NUCLEOTIDE SEQUENCE [LARGE SCALE GENOMIC DNA]</scope>
    <source>
        <strain evidence="5 6">DSM 24683</strain>
    </source>
</reference>
<dbReference type="SUPFAM" id="SSF51215">
    <property type="entry name" value="Regulatory protein AraC"/>
    <property type="match status" value="1"/>
</dbReference>
<dbReference type="SUPFAM" id="SSF46689">
    <property type="entry name" value="Homeodomain-like"/>
    <property type="match status" value="1"/>
</dbReference>
<dbReference type="InterPro" id="IPR037923">
    <property type="entry name" value="HTH-like"/>
</dbReference>
<evidence type="ECO:0000259" key="4">
    <source>
        <dbReference type="PROSITE" id="PS01124"/>
    </source>
</evidence>
<keyword evidence="3" id="KW-0804">Transcription</keyword>
<dbReference type="InterPro" id="IPR018062">
    <property type="entry name" value="HTH_AraC-typ_CS"/>
</dbReference>